<comment type="similarity">
    <text evidence="2">Belongs to the paired homeobox family. Bicoid subfamily.</text>
</comment>
<reference evidence="11" key="1">
    <citation type="submission" date="2019-11" db="UniProtKB">
        <authorList>
            <consortium name="WormBaseParasite"/>
        </authorList>
    </citation>
    <scope>IDENTIFICATION</scope>
</reference>
<feature type="region of interest" description="Disordered" evidence="9">
    <location>
        <begin position="381"/>
        <end position="400"/>
    </location>
</feature>
<feature type="region of interest" description="Disordered" evidence="9">
    <location>
        <begin position="254"/>
        <end position="277"/>
    </location>
</feature>
<dbReference type="FunFam" id="1.10.10.60:FF:000679">
    <property type="entry name" value="Homeobox protein aristaless"/>
    <property type="match status" value="1"/>
</dbReference>
<feature type="compositionally biased region" description="Polar residues" evidence="9">
    <location>
        <begin position="256"/>
        <end position="266"/>
    </location>
</feature>
<keyword evidence="3" id="KW-0217">Developmental protein</keyword>
<dbReference type="PANTHER" id="PTHR45882">
    <property type="entry name" value="PITUITARY HOMEOBOX HOMOLOG PTX1"/>
    <property type="match status" value="1"/>
</dbReference>
<dbReference type="InterPro" id="IPR017970">
    <property type="entry name" value="Homeobox_CS"/>
</dbReference>
<feature type="domain" description="Homeobox" evidence="10">
    <location>
        <begin position="165"/>
        <end position="225"/>
    </location>
</feature>
<accession>A0A5K3EU63</accession>
<name>A0A5K3EU63_MESCO</name>
<keyword evidence="4 7" id="KW-0238">DNA-binding</keyword>
<evidence type="ECO:0000256" key="4">
    <source>
        <dbReference type="ARBA" id="ARBA00023125"/>
    </source>
</evidence>
<dbReference type="GO" id="GO:0000981">
    <property type="term" value="F:DNA-binding transcription factor activity, RNA polymerase II-specific"/>
    <property type="evidence" value="ECO:0007669"/>
    <property type="project" value="InterPro"/>
</dbReference>
<organism evidence="11">
    <name type="scientific">Mesocestoides corti</name>
    <name type="common">Flatworm</name>
    <dbReference type="NCBI Taxonomy" id="53468"/>
    <lineage>
        <taxon>Eukaryota</taxon>
        <taxon>Metazoa</taxon>
        <taxon>Spiralia</taxon>
        <taxon>Lophotrochozoa</taxon>
        <taxon>Platyhelminthes</taxon>
        <taxon>Cestoda</taxon>
        <taxon>Eucestoda</taxon>
        <taxon>Cyclophyllidea</taxon>
        <taxon>Mesocestoididae</taxon>
        <taxon>Mesocestoides</taxon>
    </lineage>
</organism>
<evidence type="ECO:0000256" key="6">
    <source>
        <dbReference type="ARBA" id="ARBA00023242"/>
    </source>
</evidence>
<evidence type="ECO:0000313" key="11">
    <source>
        <dbReference type="WBParaSite" id="MCU_003078-RA"/>
    </source>
</evidence>
<dbReference type="GO" id="GO:0009653">
    <property type="term" value="P:anatomical structure morphogenesis"/>
    <property type="evidence" value="ECO:0007669"/>
    <property type="project" value="TreeGrafter"/>
</dbReference>
<evidence type="ECO:0000256" key="2">
    <source>
        <dbReference type="ARBA" id="ARBA00006503"/>
    </source>
</evidence>
<dbReference type="WBParaSite" id="MCU_003078-RA">
    <property type="protein sequence ID" value="MCU_003078-RA"/>
    <property type="gene ID" value="MCU_003078"/>
</dbReference>
<evidence type="ECO:0000256" key="7">
    <source>
        <dbReference type="PROSITE-ProRule" id="PRU00108"/>
    </source>
</evidence>
<evidence type="ECO:0000256" key="8">
    <source>
        <dbReference type="RuleBase" id="RU000682"/>
    </source>
</evidence>
<dbReference type="InterPro" id="IPR001356">
    <property type="entry name" value="HD"/>
</dbReference>
<dbReference type="CDD" id="cd00086">
    <property type="entry name" value="homeodomain"/>
    <property type="match status" value="1"/>
</dbReference>
<dbReference type="SUPFAM" id="SSF46689">
    <property type="entry name" value="Homeodomain-like"/>
    <property type="match status" value="1"/>
</dbReference>
<dbReference type="PANTHER" id="PTHR45882:SF3">
    <property type="entry name" value="PITUITARY HOMEOBOX HOMOLOG PTX1"/>
    <property type="match status" value="1"/>
</dbReference>
<evidence type="ECO:0000256" key="9">
    <source>
        <dbReference type="SAM" id="MobiDB-lite"/>
    </source>
</evidence>
<dbReference type="GO" id="GO:0000978">
    <property type="term" value="F:RNA polymerase II cis-regulatory region sequence-specific DNA binding"/>
    <property type="evidence" value="ECO:0007669"/>
    <property type="project" value="TreeGrafter"/>
</dbReference>
<evidence type="ECO:0000256" key="1">
    <source>
        <dbReference type="ARBA" id="ARBA00004123"/>
    </source>
</evidence>
<evidence type="ECO:0000256" key="5">
    <source>
        <dbReference type="ARBA" id="ARBA00023155"/>
    </source>
</evidence>
<sequence>MQTNPAGNPHPQGAYCCDPACAFEPANFVANSTSSPAVSYRHFPHTTLPVIASFPVTKASLPKIEKAVVVKDDRFNSDQLDSLAGFESHLLQSVQDFPQAPIPPPHPPQPPTTRACVLQEQPVQTAPAVTLRKTAPSKTSAPAVRSNDAKNTASTGSRRAENAGKRSRRQRTHFTSQQLHELETTFMRNRYPDMNMREELAAWTDLTEGRVRVWFKNRRAKWRKREKHLEAIRGSLGHHFTPLILGVPPALPPHQTAPNSQATFGPQQHQQHHQSTGTTPMTFYRHPGFRFTDISSSQSRPELNAAAAVAMAAWRQAKPPQTGGFLWPYKSEVEGEEAAAVAEFNSTSYFSSFKFEADAPLFATEPGTQPSVNFDQKWKLEEEEEGASESAGEEEEEVPTFHQVHGYAPSQPGFYDFHLKVMPYEDHQQSLFGRATNDPVSGHANPTTSVHFVETRCDGESDILS</sequence>
<comment type="subcellular location">
    <subcellularLocation>
        <location evidence="1 7 8">Nucleus</location>
    </subcellularLocation>
</comment>
<protein>
    <submittedName>
        <fullName evidence="11">Homeobox domain-containing protein</fullName>
    </submittedName>
</protein>
<dbReference type="Gene3D" id="1.10.10.60">
    <property type="entry name" value="Homeodomain-like"/>
    <property type="match status" value="1"/>
</dbReference>
<dbReference type="PROSITE" id="PS00027">
    <property type="entry name" value="HOMEOBOX_1"/>
    <property type="match status" value="1"/>
</dbReference>
<dbReference type="PROSITE" id="PS50071">
    <property type="entry name" value="HOMEOBOX_2"/>
    <property type="match status" value="1"/>
</dbReference>
<proteinExistence type="inferred from homology"/>
<keyword evidence="5 7" id="KW-0371">Homeobox</keyword>
<dbReference type="Pfam" id="PF00046">
    <property type="entry name" value="Homeodomain"/>
    <property type="match status" value="1"/>
</dbReference>
<dbReference type="AlphaFoldDB" id="A0A5K3EU63"/>
<evidence type="ECO:0000259" key="10">
    <source>
        <dbReference type="PROSITE" id="PS50071"/>
    </source>
</evidence>
<dbReference type="SMART" id="SM00389">
    <property type="entry name" value="HOX"/>
    <property type="match status" value="1"/>
</dbReference>
<feature type="DNA-binding region" description="Homeobox" evidence="7">
    <location>
        <begin position="167"/>
        <end position="226"/>
    </location>
</feature>
<feature type="compositionally biased region" description="Acidic residues" evidence="9">
    <location>
        <begin position="381"/>
        <end position="398"/>
    </location>
</feature>
<keyword evidence="6 7" id="KW-0539">Nucleus</keyword>
<dbReference type="InterPro" id="IPR009057">
    <property type="entry name" value="Homeodomain-like_sf"/>
</dbReference>
<dbReference type="GO" id="GO:0005634">
    <property type="term" value="C:nucleus"/>
    <property type="evidence" value="ECO:0007669"/>
    <property type="project" value="UniProtKB-SubCell"/>
</dbReference>
<feature type="region of interest" description="Disordered" evidence="9">
    <location>
        <begin position="125"/>
        <end position="178"/>
    </location>
</feature>
<evidence type="ECO:0000256" key="3">
    <source>
        <dbReference type="ARBA" id="ARBA00022473"/>
    </source>
</evidence>